<sequence>MLYTCSPQSDGCGKLLSEPDDTPKTSKRLTAKYENTSERFVHQRDRTFQKQYAHLYTARLSNMRPKLERAAKVKWGGKVPMKQLCDIQHDERCVIVGTLFKDMILKPNILKEISEEHGLLPQPQAKYTDQSDVLILEDELQRITLVGSIDIQAVVTGVVVAVCGKEPEDDRGKFHVEALCFQELPSQIPRPPMEQDKYVAFLSGLDIGDHNEDLMALQLMVDLLTGQLGDEGQQKATANIVRVVIAGNSLSQETQGKDQLSKAKYLTKKTDAASVEAIRSLDDVLVQLALRLLKASVEVDVMPGEHDPANYTLPQQPLHRCMFPLALRYPTMHCVTNPYECSLDGVRIFGSSGQPVSDICKSSSLDDQLDILEKTLIWGHLAPTAPDTLGCYPYTDKDPFIVDQCPHVYFTANMPQYQHHLYEGKSGRTDRRTDRTLFGIVQIICKYKGTQYVEQ</sequence>
<dbReference type="Pfam" id="PF04042">
    <property type="entry name" value="DNA_pol_E_B"/>
    <property type="match status" value="1"/>
</dbReference>
<dbReference type="Pfam" id="PF18018">
    <property type="entry name" value="DNA_pol_D_N"/>
    <property type="match status" value="1"/>
</dbReference>
<evidence type="ECO:0000256" key="4">
    <source>
        <dbReference type="ARBA" id="ARBA00023242"/>
    </source>
</evidence>
<dbReference type="CDD" id="cd07387">
    <property type="entry name" value="MPP_PolD2_C"/>
    <property type="match status" value="1"/>
</dbReference>
<dbReference type="InterPro" id="IPR040663">
    <property type="entry name" value="DNA_pol_D_N"/>
</dbReference>
<evidence type="ECO:0000256" key="1">
    <source>
        <dbReference type="ARBA" id="ARBA00004123"/>
    </source>
</evidence>
<feature type="region of interest" description="Disordered" evidence="5">
    <location>
        <begin position="1"/>
        <end position="26"/>
    </location>
</feature>
<evidence type="ECO:0000256" key="3">
    <source>
        <dbReference type="ARBA" id="ARBA00022705"/>
    </source>
</evidence>
<dbReference type="AlphaFoldDB" id="A0AAD9NVK7"/>
<keyword evidence="4" id="KW-0539">Nucleus</keyword>
<comment type="subcellular location">
    <subcellularLocation>
        <location evidence="1">Nucleus</location>
    </subcellularLocation>
</comment>
<keyword evidence="9" id="KW-1185">Reference proteome</keyword>
<dbReference type="InterPro" id="IPR007185">
    <property type="entry name" value="DNA_pol_a/d/e_bsu"/>
</dbReference>
<dbReference type="EMBL" id="JAODUO010000345">
    <property type="protein sequence ID" value="KAK2182621.1"/>
    <property type="molecule type" value="Genomic_DNA"/>
</dbReference>
<evidence type="ECO:0000256" key="5">
    <source>
        <dbReference type="SAM" id="MobiDB-lite"/>
    </source>
</evidence>
<evidence type="ECO:0000256" key="2">
    <source>
        <dbReference type="ARBA" id="ARBA00006035"/>
    </source>
</evidence>
<dbReference type="GO" id="GO:0003677">
    <property type="term" value="F:DNA binding"/>
    <property type="evidence" value="ECO:0007669"/>
    <property type="project" value="InterPro"/>
</dbReference>
<dbReference type="PANTHER" id="PTHR10416:SF0">
    <property type="entry name" value="DNA POLYMERASE DELTA SUBUNIT 2"/>
    <property type="match status" value="1"/>
</dbReference>
<protein>
    <recommendedName>
        <fullName evidence="10">DNA polymerase delta subunit 2</fullName>
    </recommendedName>
</protein>
<dbReference type="GO" id="GO:0006271">
    <property type="term" value="P:DNA strand elongation involved in DNA replication"/>
    <property type="evidence" value="ECO:0007669"/>
    <property type="project" value="TreeGrafter"/>
</dbReference>
<feature type="domain" description="DNA polymerase delta subunit OB-fold" evidence="7">
    <location>
        <begin position="51"/>
        <end position="178"/>
    </location>
</feature>
<evidence type="ECO:0000313" key="9">
    <source>
        <dbReference type="Proteomes" id="UP001209878"/>
    </source>
</evidence>
<dbReference type="InterPro" id="IPR041863">
    <property type="entry name" value="PolD2_C"/>
</dbReference>
<evidence type="ECO:0000313" key="8">
    <source>
        <dbReference type="EMBL" id="KAK2182621.1"/>
    </source>
</evidence>
<dbReference type="Gene3D" id="3.60.21.50">
    <property type="match status" value="1"/>
</dbReference>
<evidence type="ECO:0008006" key="10">
    <source>
        <dbReference type="Google" id="ProtNLM"/>
    </source>
</evidence>
<name>A0AAD9NVK7_RIDPI</name>
<reference evidence="8" key="1">
    <citation type="journal article" date="2023" name="Mol. Biol. Evol.">
        <title>Third-Generation Sequencing Reveals the Adaptive Role of the Epigenome in Three Deep-Sea Polychaetes.</title>
        <authorList>
            <person name="Perez M."/>
            <person name="Aroh O."/>
            <person name="Sun Y."/>
            <person name="Lan Y."/>
            <person name="Juniper S.K."/>
            <person name="Young C.R."/>
            <person name="Angers B."/>
            <person name="Qian P.Y."/>
        </authorList>
    </citation>
    <scope>NUCLEOTIDE SEQUENCE</scope>
    <source>
        <strain evidence="8">R07B-5</strain>
    </source>
</reference>
<evidence type="ECO:0000259" key="7">
    <source>
        <dbReference type="Pfam" id="PF18018"/>
    </source>
</evidence>
<feature type="domain" description="DNA polymerase alpha/delta/epsilon subunit B" evidence="6">
    <location>
        <begin position="199"/>
        <end position="417"/>
    </location>
</feature>
<dbReference type="Proteomes" id="UP001209878">
    <property type="component" value="Unassembled WGS sequence"/>
</dbReference>
<evidence type="ECO:0000259" key="6">
    <source>
        <dbReference type="Pfam" id="PF04042"/>
    </source>
</evidence>
<proteinExistence type="inferred from homology"/>
<accession>A0AAD9NVK7</accession>
<dbReference type="PANTHER" id="PTHR10416">
    <property type="entry name" value="DNA POLYMERASE DELTA SUBUNIT 2"/>
    <property type="match status" value="1"/>
</dbReference>
<comment type="similarity">
    <text evidence="2">Belongs to the DNA polymerase delta/II small subunit family.</text>
</comment>
<comment type="caution">
    <text evidence="8">The sequence shown here is derived from an EMBL/GenBank/DDBJ whole genome shotgun (WGS) entry which is preliminary data.</text>
</comment>
<dbReference type="InterPro" id="IPR024826">
    <property type="entry name" value="DNA_pol_delta/II_ssu"/>
</dbReference>
<organism evidence="8 9">
    <name type="scientific">Ridgeia piscesae</name>
    <name type="common">Tubeworm</name>
    <dbReference type="NCBI Taxonomy" id="27915"/>
    <lineage>
        <taxon>Eukaryota</taxon>
        <taxon>Metazoa</taxon>
        <taxon>Spiralia</taxon>
        <taxon>Lophotrochozoa</taxon>
        <taxon>Annelida</taxon>
        <taxon>Polychaeta</taxon>
        <taxon>Sedentaria</taxon>
        <taxon>Canalipalpata</taxon>
        <taxon>Sabellida</taxon>
        <taxon>Siboglinidae</taxon>
        <taxon>Ridgeia</taxon>
    </lineage>
</organism>
<dbReference type="GO" id="GO:0043625">
    <property type="term" value="C:delta DNA polymerase complex"/>
    <property type="evidence" value="ECO:0007669"/>
    <property type="project" value="TreeGrafter"/>
</dbReference>
<gene>
    <name evidence="8" type="ORF">NP493_345g04035</name>
</gene>
<keyword evidence="3" id="KW-0235">DNA replication</keyword>